<sequence length="259" mass="28011">MTDPFGSEGVAPLVLVDGAPLGSILRKRTRVPEIGTDPPKPLGDRGSRDPRPHRRRHRRDDCTILVQSWSGDRDTTAGDPATLGAPPSLAHPGPPAPARGLDRRGARPRAGHQHRRHELPRAVLAQAGLVEDTGPGDGRSRVWAAARADERDGVDTSVAVSAIDDADELADALWLAHDVVDHHAQRQHGWIDAQVARPLVWQEECGIDDREVLVDETQLAALRAELGAVLDRYRRRGAGTPGARRVSAVVALTPLPRRS</sequence>
<dbReference type="Proteomes" id="UP001059663">
    <property type="component" value="Chromosome"/>
</dbReference>
<name>A0AC61U6F6_9MICO</name>
<accession>A0AC61U6F6</accession>
<protein>
    <submittedName>
        <fullName evidence="1">Uncharacterized protein</fullName>
    </submittedName>
</protein>
<proteinExistence type="predicted"/>
<organism evidence="1 2">
    <name type="scientific">Janibacter limosus</name>
    <dbReference type="NCBI Taxonomy" id="53458"/>
    <lineage>
        <taxon>Bacteria</taxon>
        <taxon>Bacillati</taxon>
        <taxon>Actinomycetota</taxon>
        <taxon>Actinomycetes</taxon>
        <taxon>Micrococcales</taxon>
        <taxon>Intrasporangiaceae</taxon>
        <taxon>Janibacter</taxon>
    </lineage>
</organism>
<dbReference type="EMBL" id="CP087977">
    <property type="protein sequence ID" value="UUZ45438.1"/>
    <property type="molecule type" value="Genomic_DNA"/>
</dbReference>
<evidence type="ECO:0000313" key="2">
    <source>
        <dbReference type="Proteomes" id="UP001059663"/>
    </source>
</evidence>
<evidence type="ECO:0000313" key="1">
    <source>
        <dbReference type="EMBL" id="UUZ45438.1"/>
    </source>
</evidence>
<gene>
    <name evidence="1" type="ORF">LP422_04630</name>
</gene>
<reference evidence="1" key="1">
    <citation type="submission" date="2021-11" db="EMBL/GenBank/DDBJ databases">
        <title>Study of the species diversity of bacterial strains isolated from a unique natural object - Shulgan-Tash cave (Bashkiria).</title>
        <authorList>
            <person name="Sazanova A.L."/>
            <person name="Chirak E.R."/>
            <person name="Safronova V.I."/>
        </authorList>
    </citation>
    <scope>NUCLEOTIDE SEQUENCE</scope>
    <source>
        <strain evidence="1">P1</strain>
    </source>
</reference>